<comment type="caution">
    <text evidence="3">The sequence shown here is derived from an EMBL/GenBank/DDBJ whole genome shotgun (WGS) entry which is preliminary data.</text>
</comment>
<evidence type="ECO:0008006" key="5">
    <source>
        <dbReference type="Google" id="ProtNLM"/>
    </source>
</evidence>
<sequence length="397" mass="41538">MPLRDSDDLSLAYTPGAIDPPPVMEKSGVHPQPRPPQHRRRHPIRIWLQPFLIGLVIVSAFVSCYVGLMRDPQPHRIPVAVTGSQLANKVQQALGDSIDVRRADSTTEARDALRHRDIVAVLGTGPHGKDLKLDVASANGLSTTTAVTKLVTAYAHGADQHLSVSDIVPLDRYDARGLAGFYVSFGVTLSGFALAQNVVGLSGLLHLRHRFTLMAVFAAASGLVAAAIAGPILNAVPAPYLPLAFVLALLAAAAAFTTKMLATYVGPLGIPLATLLLLTVGNSTSGATVGADLMPSGARTVSALLPPGAAVRAIADLSYFQSSHVLAPLATLILWAAGSAVLLAFRTTEQRPAAPTPHRATTDDTPIAHWADTDERHSAPGNGTTRHPAFTSSKLGG</sequence>
<accession>A0ABU3V331</accession>
<feature type="transmembrane region" description="Helical" evidence="2">
    <location>
        <begin position="211"/>
        <end position="233"/>
    </location>
</feature>
<evidence type="ECO:0000313" key="3">
    <source>
        <dbReference type="EMBL" id="MDU9000588.1"/>
    </source>
</evidence>
<keyword evidence="2" id="KW-1133">Transmembrane helix</keyword>
<proteinExistence type="predicted"/>
<reference evidence="3 4" key="1">
    <citation type="submission" date="2023-02" db="EMBL/GenBank/DDBJ databases">
        <authorList>
            <person name="Maleckis M."/>
        </authorList>
    </citation>
    <scope>NUCLEOTIDE SEQUENCE [LARGE SCALE GENOMIC DNA]</scope>
    <source>
        <strain evidence="3 4">P8-A2</strain>
    </source>
</reference>
<feature type="transmembrane region" description="Helical" evidence="2">
    <location>
        <begin position="239"/>
        <end position="256"/>
    </location>
</feature>
<dbReference type="EMBL" id="JARAKF010000001">
    <property type="protein sequence ID" value="MDU9000588.1"/>
    <property type="molecule type" value="Genomic_DNA"/>
</dbReference>
<organism evidence="3 4">
    <name type="scientific">Streptomyces mirabilis</name>
    <dbReference type="NCBI Taxonomy" id="68239"/>
    <lineage>
        <taxon>Bacteria</taxon>
        <taxon>Bacillati</taxon>
        <taxon>Actinomycetota</taxon>
        <taxon>Actinomycetes</taxon>
        <taxon>Kitasatosporales</taxon>
        <taxon>Streptomycetaceae</taxon>
        <taxon>Streptomyces</taxon>
    </lineage>
</organism>
<feature type="region of interest" description="Disordered" evidence="1">
    <location>
        <begin position="373"/>
        <end position="397"/>
    </location>
</feature>
<keyword evidence="2" id="KW-0472">Membrane</keyword>
<evidence type="ECO:0000256" key="2">
    <source>
        <dbReference type="SAM" id="Phobius"/>
    </source>
</evidence>
<dbReference type="RefSeq" id="WP_316737279.1">
    <property type="nucleotide sequence ID" value="NZ_JARAKF010000001.1"/>
</dbReference>
<name>A0ABU3V331_9ACTN</name>
<feature type="transmembrane region" description="Helical" evidence="2">
    <location>
        <begin position="325"/>
        <end position="345"/>
    </location>
</feature>
<gene>
    <name evidence="3" type="ORF">PU648_51455</name>
</gene>
<feature type="transmembrane region" description="Helical" evidence="2">
    <location>
        <begin position="46"/>
        <end position="68"/>
    </location>
</feature>
<evidence type="ECO:0000256" key="1">
    <source>
        <dbReference type="SAM" id="MobiDB-lite"/>
    </source>
</evidence>
<dbReference type="Proteomes" id="UP001257627">
    <property type="component" value="Unassembled WGS sequence"/>
</dbReference>
<feature type="transmembrane region" description="Helical" evidence="2">
    <location>
        <begin position="179"/>
        <end position="199"/>
    </location>
</feature>
<feature type="compositionally biased region" description="Polar residues" evidence="1">
    <location>
        <begin position="381"/>
        <end position="397"/>
    </location>
</feature>
<feature type="region of interest" description="Disordered" evidence="1">
    <location>
        <begin position="1"/>
        <end position="41"/>
    </location>
</feature>
<protein>
    <recommendedName>
        <fullName evidence="5">ABC-2 family transporter protein</fullName>
    </recommendedName>
</protein>
<evidence type="ECO:0000313" key="4">
    <source>
        <dbReference type="Proteomes" id="UP001257627"/>
    </source>
</evidence>
<keyword evidence="2" id="KW-0812">Transmembrane</keyword>
<keyword evidence="4" id="KW-1185">Reference proteome</keyword>